<evidence type="ECO:0000313" key="11">
    <source>
        <dbReference type="Proteomes" id="UP000011841"/>
    </source>
</evidence>
<name>M4Z536_9BRAD</name>
<organism evidence="10 11">
    <name type="scientific">Bradyrhizobium oligotrophicum S58</name>
    <dbReference type="NCBI Taxonomy" id="1245469"/>
    <lineage>
        <taxon>Bacteria</taxon>
        <taxon>Pseudomonadati</taxon>
        <taxon>Pseudomonadota</taxon>
        <taxon>Alphaproteobacteria</taxon>
        <taxon>Hyphomicrobiales</taxon>
        <taxon>Nitrobacteraceae</taxon>
        <taxon>Bradyrhizobium</taxon>
    </lineage>
</organism>
<proteinExistence type="inferred from homology"/>
<evidence type="ECO:0000256" key="4">
    <source>
        <dbReference type="ARBA" id="ARBA00022723"/>
    </source>
</evidence>
<dbReference type="eggNOG" id="COG2124">
    <property type="taxonomic scope" value="Bacteria"/>
</dbReference>
<comment type="cofactor">
    <cofactor evidence="1">
        <name>heme</name>
        <dbReference type="ChEBI" id="CHEBI:30413"/>
    </cofactor>
</comment>
<dbReference type="STRING" id="1245469.S58_21260"/>
<keyword evidence="3 9" id="KW-0349">Heme</keyword>
<keyword evidence="5 9" id="KW-0560">Oxidoreductase</keyword>
<dbReference type="AlphaFoldDB" id="M4Z536"/>
<comment type="function">
    <text evidence="8">Cytochromes P450 are a group of heme-thiolate monooxygenases. They oxidize a variety of structurally unrelated compounds, including steroids, fatty acids, and xenobiotics.</text>
</comment>
<sequence>MVGRIDDQVVDPATYGTPHKYDEIFAELRRSDPVRWTEPAGYRPFWTIAKHSDILEIERQNDKFINDPRTSLVPIEEEERRVRAGNAKLVRTLITMDEPDHRAYRGITQAWFMPVNLRKIEGEIKNLAGEFVALMDERGGRCDFVNDVALWYPLRIIMTILGVPREDDAKMLKFTQALLASSDKDLSGGSNNFQSRQVAAQEFFAYFGAIAEDRRRNPKDDLASIIANASVGGNPAGVFESLSYYLVIATAGHDTTSSAMAGGLHALIEHPAEFRRLRESPELLNSAVEEMLRWTSPVKHFFRTATQDYQLRGKQIRAGDSLMMCFPSGNRDEEVFVDPFAFRVDRTPNRHIAFGHGVHQCLGLNLARMEMKALFTEIVARVDSIELAGEPAWIEANLVSGPKRLPITYRMKSCPVQ</sequence>
<dbReference type="SUPFAM" id="SSF48264">
    <property type="entry name" value="Cytochrome P450"/>
    <property type="match status" value="1"/>
</dbReference>
<evidence type="ECO:0000256" key="3">
    <source>
        <dbReference type="ARBA" id="ARBA00022617"/>
    </source>
</evidence>
<dbReference type="InterPro" id="IPR002397">
    <property type="entry name" value="Cyt_P450_B"/>
</dbReference>
<dbReference type="Gene3D" id="1.10.630.10">
    <property type="entry name" value="Cytochrome P450"/>
    <property type="match status" value="1"/>
</dbReference>
<dbReference type="RefSeq" id="WP_015665258.1">
    <property type="nucleotide sequence ID" value="NC_020453.1"/>
</dbReference>
<dbReference type="InterPro" id="IPR036396">
    <property type="entry name" value="Cyt_P450_sf"/>
</dbReference>
<dbReference type="HOGENOM" id="CLU_033716_0_2_5"/>
<dbReference type="PANTHER" id="PTHR46696">
    <property type="entry name" value="P450, PUTATIVE (EUROFUNG)-RELATED"/>
    <property type="match status" value="1"/>
</dbReference>
<evidence type="ECO:0000313" key="10">
    <source>
        <dbReference type="EMBL" id="BAM88132.1"/>
    </source>
</evidence>
<accession>M4Z536</accession>
<dbReference type="GO" id="GO:0020037">
    <property type="term" value="F:heme binding"/>
    <property type="evidence" value="ECO:0007669"/>
    <property type="project" value="InterPro"/>
</dbReference>
<gene>
    <name evidence="10" type="ORF">S58_21260</name>
</gene>
<evidence type="ECO:0000256" key="1">
    <source>
        <dbReference type="ARBA" id="ARBA00001971"/>
    </source>
</evidence>
<protein>
    <submittedName>
        <fullName evidence="10">Cytochrome P450</fullName>
    </submittedName>
</protein>
<comment type="similarity">
    <text evidence="2 9">Belongs to the cytochrome P450 family.</text>
</comment>
<dbReference type="GeneID" id="301816033"/>
<evidence type="ECO:0000256" key="8">
    <source>
        <dbReference type="ARBA" id="ARBA00043906"/>
    </source>
</evidence>
<keyword evidence="11" id="KW-1185">Reference proteome</keyword>
<dbReference type="InterPro" id="IPR017972">
    <property type="entry name" value="Cyt_P450_CS"/>
</dbReference>
<evidence type="ECO:0000256" key="5">
    <source>
        <dbReference type="ARBA" id="ARBA00023002"/>
    </source>
</evidence>
<dbReference type="GO" id="GO:0016705">
    <property type="term" value="F:oxidoreductase activity, acting on paired donors, with incorporation or reduction of molecular oxygen"/>
    <property type="evidence" value="ECO:0007669"/>
    <property type="project" value="InterPro"/>
</dbReference>
<keyword evidence="7 9" id="KW-0503">Monooxygenase</keyword>
<dbReference type="OrthoDB" id="9801155at2"/>
<dbReference type="InterPro" id="IPR001128">
    <property type="entry name" value="Cyt_P450"/>
</dbReference>
<reference evidence="10 11" key="1">
    <citation type="journal article" date="2013" name="Appl. Environ. Microbiol.">
        <title>Genome analysis suggests that the soil oligotrophic bacterium Agromonas oligotrophica (Bradyrhizobium oligotrophicum) is a nitrogen-fixing symbiont of Aeschynomene indica.</title>
        <authorList>
            <person name="Okubo T."/>
            <person name="Fukushima S."/>
            <person name="Itakura M."/>
            <person name="Oshima K."/>
            <person name="Longtonglang A."/>
            <person name="Teaumroong N."/>
            <person name="Mitsui H."/>
            <person name="Hattori M."/>
            <person name="Hattori R."/>
            <person name="Hattori T."/>
            <person name="Minamisawa K."/>
        </authorList>
    </citation>
    <scope>NUCLEOTIDE SEQUENCE [LARGE SCALE GENOMIC DNA]</scope>
    <source>
        <strain evidence="10 11">S58</strain>
    </source>
</reference>
<dbReference type="PANTHER" id="PTHR46696:SF1">
    <property type="entry name" value="CYTOCHROME P450 YJIB-RELATED"/>
    <property type="match status" value="1"/>
</dbReference>
<dbReference type="PATRIC" id="fig|1245469.3.peg.2178"/>
<dbReference type="CDD" id="cd11033">
    <property type="entry name" value="CYP142-like"/>
    <property type="match status" value="1"/>
</dbReference>
<dbReference type="PRINTS" id="PR00359">
    <property type="entry name" value="BP450"/>
</dbReference>
<evidence type="ECO:0000256" key="2">
    <source>
        <dbReference type="ARBA" id="ARBA00010617"/>
    </source>
</evidence>
<dbReference type="GO" id="GO:0004497">
    <property type="term" value="F:monooxygenase activity"/>
    <property type="evidence" value="ECO:0007669"/>
    <property type="project" value="UniProtKB-KW"/>
</dbReference>
<dbReference type="Pfam" id="PF00067">
    <property type="entry name" value="p450"/>
    <property type="match status" value="1"/>
</dbReference>
<dbReference type="EMBL" id="AP012603">
    <property type="protein sequence ID" value="BAM88132.1"/>
    <property type="molecule type" value="Genomic_DNA"/>
</dbReference>
<dbReference type="FunFam" id="1.10.630.10:FF:000018">
    <property type="entry name" value="Cytochrome P450 monooxygenase"/>
    <property type="match status" value="1"/>
</dbReference>
<dbReference type="PROSITE" id="PS00086">
    <property type="entry name" value="CYTOCHROME_P450"/>
    <property type="match status" value="1"/>
</dbReference>
<keyword evidence="6 9" id="KW-0408">Iron</keyword>
<dbReference type="GO" id="GO:0005506">
    <property type="term" value="F:iron ion binding"/>
    <property type="evidence" value="ECO:0007669"/>
    <property type="project" value="InterPro"/>
</dbReference>
<evidence type="ECO:0000256" key="9">
    <source>
        <dbReference type="RuleBase" id="RU000461"/>
    </source>
</evidence>
<dbReference type="PRINTS" id="PR00385">
    <property type="entry name" value="P450"/>
</dbReference>
<dbReference type="Proteomes" id="UP000011841">
    <property type="component" value="Chromosome"/>
</dbReference>
<evidence type="ECO:0000256" key="6">
    <source>
        <dbReference type="ARBA" id="ARBA00023004"/>
    </source>
</evidence>
<keyword evidence="4 9" id="KW-0479">Metal-binding</keyword>
<evidence type="ECO:0000256" key="7">
    <source>
        <dbReference type="ARBA" id="ARBA00023033"/>
    </source>
</evidence>
<dbReference type="KEGG" id="aol:S58_21260"/>